<dbReference type="InterPro" id="IPR022742">
    <property type="entry name" value="Hydrolase_4"/>
</dbReference>
<dbReference type="PANTHER" id="PTHR12277:SF81">
    <property type="entry name" value="PROTEIN ABHD13"/>
    <property type="match status" value="1"/>
</dbReference>
<organism evidence="3 4">
    <name type="scientific">Aphanomyces stellatus</name>
    <dbReference type="NCBI Taxonomy" id="120398"/>
    <lineage>
        <taxon>Eukaryota</taxon>
        <taxon>Sar</taxon>
        <taxon>Stramenopiles</taxon>
        <taxon>Oomycota</taxon>
        <taxon>Saprolegniomycetes</taxon>
        <taxon>Saprolegniales</taxon>
        <taxon>Verrucalvaceae</taxon>
        <taxon>Aphanomyces</taxon>
    </lineage>
</organism>
<dbReference type="AlphaFoldDB" id="A0A485LSH6"/>
<name>A0A485LSH6_9STRA</name>
<feature type="domain" description="Serine aminopeptidase S33" evidence="1">
    <location>
        <begin position="56"/>
        <end position="172"/>
    </location>
</feature>
<dbReference type="Pfam" id="PF12146">
    <property type="entry name" value="Hydrolase_4"/>
    <property type="match status" value="1"/>
</dbReference>
<evidence type="ECO:0000313" key="4">
    <source>
        <dbReference type="Proteomes" id="UP000332933"/>
    </source>
</evidence>
<dbReference type="Proteomes" id="UP000332933">
    <property type="component" value="Unassembled WGS sequence"/>
</dbReference>
<reference evidence="2" key="2">
    <citation type="submission" date="2019-06" db="EMBL/GenBank/DDBJ databases">
        <title>Genomics analysis of Aphanomyces spp. identifies a new class of oomycete effector associated with host adaptation.</title>
        <authorList>
            <person name="Gaulin E."/>
        </authorList>
    </citation>
    <scope>NUCLEOTIDE SEQUENCE</scope>
    <source>
        <strain evidence="2">CBS 578.67</strain>
    </source>
</reference>
<dbReference type="Gene3D" id="3.40.50.1820">
    <property type="entry name" value="alpha/beta hydrolase"/>
    <property type="match status" value="1"/>
</dbReference>
<dbReference type="OrthoDB" id="10249433at2759"/>
<dbReference type="EMBL" id="CAADRA010007528">
    <property type="protein sequence ID" value="VFU01834.1"/>
    <property type="molecule type" value="Genomic_DNA"/>
</dbReference>
<evidence type="ECO:0000313" key="3">
    <source>
        <dbReference type="EMBL" id="VFU01834.1"/>
    </source>
</evidence>
<dbReference type="InterPro" id="IPR029058">
    <property type="entry name" value="AB_hydrolase_fold"/>
</dbReference>
<evidence type="ECO:0000259" key="1">
    <source>
        <dbReference type="Pfam" id="PF12146"/>
    </source>
</evidence>
<protein>
    <submittedName>
        <fullName evidence="3">Aste57867_25207 protein</fullName>
    </submittedName>
</protein>
<dbReference type="SUPFAM" id="SSF53474">
    <property type="entry name" value="alpha/beta-Hydrolases"/>
    <property type="match status" value="1"/>
</dbReference>
<keyword evidence="4" id="KW-1185">Reference proteome</keyword>
<dbReference type="EMBL" id="VJMH01007502">
    <property type="protein sequence ID" value="KAF0682689.1"/>
    <property type="molecule type" value="Genomic_DNA"/>
</dbReference>
<evidence type="ECO:0000313" key="2">
    <source>
        <dbReference type="EMBL" id="KAF0682689.1"/>
    </source>
</evidence>
<reference evidence="3 4" key="1">
    <citation type="submission" date="2019-03" db="EMBL/GenBank/DDBJ databases">
        <authorList>
            <person name="Gaulin E."/>
            <person name="Dumas B."/>
        </authorList>
    </citation>
    <scope>NUCLEOTIDE SEQUENCE [LARGE SCALE GENOMIC DNA]</scope>
    <source>
        <strain evidence="3">CBS 568.67</strain>
    </source>
</reference>
<dbReference type="PANTHER" id="PTHR12277">
    <property type="entry name" value="ALPHA/BETA HYDROLASE DOMAIN-CONTAINING PROTEIN"/>
    <property type="match status" value="1"/>
</dbReference>
<proteinExistence type="predicted"/>
<accession>A0A485LSH6</accession>
<sequence>MASFWDSPLVTSVAFHPRPHAKNTALPPNAIDGTFSSPACSLGYRFFRPAQPDNYKCVVLVFHANAEIAADYASAAAEFASMNPPAALLAVDYRGFGWSSGEPSLTGLLDDAEFVVTHLDTVAELNPRVPVVVYGRSIGSQCAIHVATKFPQRIHGLVVDSGFHSILKLPMVNQLAMMLPGGAGMLQMLPNIFNTLDKMKKITDTPVLVIHGTDDEIAPLAQGRELHAACGAAKKTLREFPNAGHNDIPVRHRSAYFGALESFLKDALARATALSVVTNLAAAYAKKQYDLVVEGGKEALQSDRLALADQILVLELVAKASWHQGDASAVVKYTTRLLNRQPEHINALCLRAKAFVQMDDVDLMKDDAMTLSELLAGGETSTEASVAMALLMIQCWNVD</sequence>
<gene>
    <name evidence="3" type="primary">Aste57867_25207</name>
    <name evidence="2" type="ORF">As57867_025129</name>
    <name evidence="3" type="ORF">ASTE57867_25207</name>
</gene>